<accession>A0A504YHS7</accession>
<gene>
    <name evidence="1" type="ORF">FGIG_12254</name>
</gene>
<organism evidence="1 2">
    <name type="scientific">Fasciola gigantica</name>
    <name type="common">Giant liver fluke</name>
    <dbReference type="NCBI Taxonomy" id="46835"/>
    <lineage>
        <taxon>Eukaryota</taxon>
        <taxon>Metazoa</taxon>
        <taxon>Spiralia</taxon>
        <taxon>Lophotrochozoa</taxon>
        <taxon>Platyhelminthes</taxon>
        <taxon>Trematoda</taxon>
        <taxon>Digenea</taxon>
        <taxon>Plagiorchiida</taxon>
        <taxon>Echinostomata</taxon>
        <taxon>Echinostomatoidea</taxon>
        <taxon>Fasciolidae</taxon>
        <taxon>Fasciola</taxon>
    </lineage>
</organism>
<dbReference type="SMART" id="SM00696">
    <property type="entry name" value="DM9"/>
    <property type="match status" value="2"/>
</dbReference>
<dbReference type="STRING" id="46835.A0A504YHS7"/>
<dbReference type="EMBL" id="SUNJ01010194">
    <property type="protein sequence ID" value="TPP59829.1"/>
    <property type="molecule type" value="Genomic_DNA"/>
</dbReference>
<dbReference type="Proteomes" id="UP000316759">
    <property type="component" value="Unassembled WGS sequence"/>
</dbReference>
<sequence>MYGCRRSNREVPLSWIPAFSNSSPPLNAVEAKPGLFVIRVREASEVIPGKWPTEAECAYIPYGAGKKLANTFEVLCNTSLYPESDPYTWIPSGAGYTPPEAVQGGVTETMEPLFIARAMVNDEWCVGKVHLSHDCAYFPWGGGEHALQQYELLCYRN</sequence>
<dbReference type="Pfam" id="PF11901">
    <property type="entry name" value="DM9"/>
    <property type="match status" value="1"/>
</dbReference>
<evidence type="ECO:0000313" key="2">
    <source>
        <dbReference type="Proteomes" id="UP000316759"/>
    </source>
</evidence>
<dbReference type="InterPro" id="IPR006616">
    <property type="entry name" value="DM9_repeat"/>
</dbReference>
<proteinExistence type="predicted"/>
<keyword evidence="2" id="KW-1185">Reference proteome</keyword>
<dbReference type="PANTHER" id="PTHR31649:SF1">
    <property type="entry name" value="FARNESOIC ACID O-METHYL TRANSFERASE DOMAIN-CONTAINING PROTEIN"/>
    <property type="match status" value="1"/>
</dbReference>
<dbReference type="PANTHER" id="PTHR31649">
    <property type="entry name" value="AGAP009604-PA"/>
    <property type="match status" value="1"/>
</dbReference>
<comment type="caution">
    <text evidence="1">The sequence shown here is derived from an EMBL/GenBank/DDBJ whole genome shotgun (WGS) entry which is preliminary data.</text>
</comment>
<dbReference type="AlphaFoldDB" id="A0A504YHS7"/>
<reference evidence="1 2" key="1">
    <citation type="submission" date="2019-04" db="EMBL/GenBank/DDBJ databases">
        <title>Annotation for the trematode Fasciola gigantica.</title>
        <authorList>
            <person name="Choi Y.-J."/>
        </authorList>
    </citation>
    <scope>NUCLEOTIDE SEQUENCE [LARGE SCALE GENOMIC DNA]</scope>
    <source>
        <strain evidence="1">Uganda_cow_1</strain>
    </source>
</reference>
<protein>
    <submittedName>
        <fullName evidence="1">DM9 domain-containing protein</fullName>
    </submittedName>
</protein>
<name>A0A504YHS7_FASGI</name>
<dbReference type="OrthoDB" id="2142040at2759"/>
<evidence type="ECO:0000313" key="1">
    <source>
        <dbReference type="EMBL" id="TPP59829.1"/>
    </source>
</evidence>